<comment type="caution">
    <text evidence="2">The sequence shown here is derived from an EMBL/GenBank/DDBJ whole genome shotgun (WGS) entry which is preliminary data.</text>
</comment>
<dbReference type="Proteomes" id="UP001225034">
    <property type="component" value="Unassembled WGS sequence"/>
</dbReference>
<dbReference type="PANTHER" id="PTHR33336">
    <property type="entry name" value="QUINOL MONOOXYGENASE YGIN-RELATED"/>
    <property type="match status" value="1"/>
</dbReference>
<evidence type="ECO:0000313" key="2">
    <source>
        <dbReference type="EMBL" id="MDQ0208721.1"/>
    </source>
</evidence>
<dbReference type="SUPFAM" id="SSF54909">
    <property type="entry name" value="Dimeric alpha+beta barrel"/>
    <property type="match status" value="1"/>
</dbReference>
<dbReference type="Pfam" id="PF03992">
    <property type="entry name" value="ABM"/>
    <property type="match status" value="1"/>
</dbReference>
<name>A0ABT9YLV4_9BACI</name>
<dbReference type="Gene3D" id="3.30.70.100">
    <property type="match status" value="1"/>
</dbReference>
<protein>
    <submittedName>
        <fullName evidence="2">Quinol monooxygenase YgiN</fullName>
    </submittedName>
</protein>
<dbReference type="InterPro" id="IPR011008">
    <property type="entry name" value="Dimeric_a/b-barrel"/>
</dbReference>
<keyword evidence="3" id="KW-1185">Reference proteome</keyword>
<organism evidence="2 3">
    <name type="scientific">Alkalicoccobacillus murimartini</name>
    <dbReference type="NCBI Taxonomy" id="171685"/>
    <lineage>
        <taxon>Bacteria</taxon>
        <taxon>Bacillati</taxon>
        <taxon>Bacillota</taxon>
        <taxon>Bacilli</taxon>
        <taxon>Bacillales</taxon>
        <taxon>Bacillaceae</taxon>
        <taxon>Alkalicoccobacillus</taxon>
    </lineage>
</organism>
<accession>A0ABT9YLV4</accession>
<feature type="domain" description="ABM" evidence="1">
    <location>
        <begin position="2"/>
        <end position="91"/>
    </location>
</feature>
<dbReference type="InterPro" id="IPR050744">
    <property type="entry name" value="AI-2_Isomerase_LsrG"/>
</dbReference>
<proteinExistence type="predicted"/>
<evidence type="ECO:0000259" key="1">
    <source>
        <dbReference type="PROSITE" id="PS51725"/>
    </source>
</evidence>
<dbReference type="PANTHER" id="PTHR33336:SF3">
    <property type="entry name" value="ABM DOMAIN-CONTAINING PROTEIN"/>
    <property type="match status" value="1"/>
</dbReference>
<dbReference type="PROSITE" id="PS51725">
    <property type="entry name" value="ABM"/>
    <property type="match status" value="1"/>
</dbReference>
<dbReference type="InterPro" id="IPR007138">
    <property type="entry name" value="ABM_dom"/>
</dbReference>
<keyword evidence="2" id="KW-0503">Monooxygenase</keyword>
<reference evidence="2 3" key="1">
    <citation type="submission" date="2023-07" db="EMBL/GenBank/DDBJ databases">
        <title>Genomic Encyclopedia of Type Strains, Phase IV (KMG-IV): sequencing the most valuable type-strain genomes for metagenomic binning, comparative biology and taxonomic classification.</title>
        <authorList>
            <person name="Goeker M."/>
        </authorList>
    </citation>
    <scope>NUCLEOTIDE SEQUENCE [LARGE SCALE GENOMIC DNA]</scope>
    <source>
        <strain evidence="2 3">DSM 19154</strain>
    </source>
</reference>
<gene>
    <name evidence="2" type="ORF">J2S05_003533</name>
</gene>
<keyword evidence="2" id="KW-0560">Oxidoreductase</keyword>
<sequence length="98" mass="11367">MIITHVRFQIKPEQEQAFLDEMKDLIKETRKETGNISYELMKNIEEDYTYTMVETWEDEKATKLHNESSHFTAFAKKAPDFLAGPIQANGYSGEAISF</sequence>
<evidence type="ECO:0000313" key="3">
    <source>
        <dbReference type="Proteomes" id="UP001225034"/>
    </source>
</evidence>
<dbReference type="RefSeq" id="WP_306985002.1">
    <property type="nucleotide sequence ID" value="NZ_JAUSUA010000006.1"/>
</dbReference>
<dbReference type="GO" id="GO:0004497">
    <property type="term" value="F:monooxygenase activity"/>
    <property type="evidence" value="ECO:0007669"/>
    <property type="project" value="UniProtKB-KW"/>
</dbReference>
<dbReference type="EMBL" id="JAUSUA010000006">
    <property type="protein sequence ID" value="MDQ0208721.1"/>
    <property type="molecule type" value="Genomic_DNA"/>
</dbReference>